<dbReference type="SUPFAM" id="SSF56801">
    <property type="entry name" value="Acetyl-CoA synthetase-like"/>
    <property type="match status" value="1"/>
</dbReference>
<gene>
    <name evidence="3" type="ORF">G6N74_23430</name>
</gene>
<reference evidence="3 4" key="1">
    <citation type="submission" date="2020-02" db="EMBL/GenBank/DDBJ databases">
        <title>Genome sequence of the type strain CGMCC 1.15528 of Mesorhizobium zhangyense.</title>
        <authorList>
            <person name="Gao J."/>
            <person name="Sun J."/>
        </authorList>
    </citation>
    <scope>NUCLEOTIDE SEQUENCE [LARGE SCALE GENOMIC DNA]</scope>
    <source>
        <strain evidence="3 4">CGMCC 1.15528</strain>
    </source>
</reference>
<evidence type="ECO:0000259" key="1">
    <source>
        <dbReference type="Pfam" id="PF00501"/>
    </source>
</evidence>
<dbReference type="GO" id="GO:0031956">
    <property type="term" value="F:medium-chain fatty acid-CoA ligase activity"/>
    <property type="evidence" value="ECO:0007669"/>
    <property type="project" value="TreeGrafter"/>
</dbReference>
<feature type="domain" description="AMP-dependent synthetase/ligase" evidence="1">
    <location>
        <begin position="49"/>
        <end position="398"/>
    </location>
</feature>
<dbReference type="RefSeq" id="WP_165120429.1">
    <property type="nucleotide sequence ID" value="NZ_JAAKZG010000013.1"/>
</dbReference>
<dbReference type="InterPro" id="IPR045851">
    <property type="entry name" value="AMP-bd_C_sf"/>
</dbReference>
<dbReference type="EMBL" id="JAAKZG010000013">
    <property type="protein sequence ID" value="NGN44023.1"/>
    <property type="molecule type" value="Genomic_DNA"/>
</dbReference>
<keyword evidence="3" id="KW-0436">Ligase</keyword>
<evidence type="ECO:0000313" key="4">
    <source>
        <dbReference type="Proteomes" id="UP000481252"/>
    </source>
</evidence>
<dbReference type="InterPro" id="IPR000873">
    <property type="entry name" value="AMP-dep_synth/lig_dom"/>
</dbReference>
<comment type="caution">
    <text evidence="3">The sequence shown here is derived from an EMBL/GenBank/DDBJ whole genome shotgun (WGS) entry which is preliminary data.</text>
</comment>
<dbReference type="Proteomes" id="UP000481252">
    <property type="component" value="Unassembled WGS sequence"/>
</dbReference>
<evidence type="ECO:0000259" key="2">
    <source>
        <dbReference type="Pfam" id="PF13193"/>
    </source>
</evidence>
<dbReference type="Pfam" id="PF13193">
    <property type="entry name" value="AMP-binding_C"/>
    <property type="match status" value="1"/>
</dbReference>
<keyword evidence="4" id="KW-1185">Reference proteome</keyword>
<dbReference type="InterPro" id="IPR020845">
    <property type="entry name" value="AMP-binding_CS"/>
</dbReference>
<dbReference type="Gene3D" id="3.30.300.30">
    <property type="match status" value="1"/>
</dbReference>
<name>A0A7C9VAL2_9HYPH</name>
<feature type="domain" description="AMP-binding enzyme C-terminal" evidence="2">
    <location>
        <begin position="448"/>
        <end position="524"/>
    </location>
</feature>
<dbReference type="Gene3D" id="3.40.50.12780">
    <property type="entry name" value="N-terminal domain of ligase-like"/>
    <property type="match status" value="1"/>
</dbReference>
<protein>
    <submittedName>
        <fullName evidence="3">Acyl--CoA ligase</fullName>
    </submittedName>
</protein>
<dbReference type="Pfam" id="PF00501">
    <property type="entry name" value="AMP-binding"/>
    <property type="match status" value="1"/>
</dbReference>
<dbReference type="PANTHER" id="PTHR43201:SF32">
    <property type="entry name" value="2-SUCCINYLBENZOATE--COA LIGASE, CHLOROPLASTIC_PEROXISOMAL"/>
    <property type="match status" value="1"/>
</dbReference>
<dbReference type="PANTHER" id="PTHR43201">
    <property type="entry name" value="ACYL-COA SYNTHETASE"/>
    <property type="match status" value="1"/>
</dbReference>
<dbReference type="InterPro" id="IPR042099">
    <property type="entry name" value="ANL_N_sf"/>
</dbReference>
<dbReference type="PROSITE" id="PS00455">
    <property type="entry name" value="AMP_BINDING"/>
    <property type="match status" value="1"/>
</dbReference>
<proteinExistence type="predicted"/>
<evidence type="ECO:0000313" key="3">
    <source>
        <dbReference type="EMBL" id="NGN44023.1"/>
    </source>
</evidence>
<dbReference type="AlphaFoldDB" id="A0A7C9VAL2"/>
<accession>A0A7C9VAL2</accession>
<dbReference type="InterPro" id="IPR025110">
    <property type="entry name" value="AMP-bd_C"/>
</dbReference>
<organism evidence="3 4">
    <name type="scientific">Mesorhizobium zhangyense</name>
    <dbReference type="NCBI Taxonomy" id="1776730"/>
    <lineage>
        <taxon>Bacteria</taxon>
        <taxon>Pseudomonadati</taxon>
        <taxon>Pseudomonadota</taxon>
        <taxon>Alphaproteobacteria</taxon>
        <taxon>Hyphomicrobiales</taxon>
        <taxon>Phyllobacteriaceae</taxon>
        <taxon>Mesorhizobium</taxon>
    </lineage>
</organism>
<sequence>MGRESAQCAREVLHPESGGIVTGPSFAGLSASAAIRTAAAGPTVASLFRDCARANANAPAVIQAGSAISYKELNGRVNRLVSALKARGVSRGDRLAIVSENRPEYIELILACAKIGALAACQNWRQAAPELSHCLKLVEPKLIFASSRFAPTAENLGLAVPLVVFGNSYESIVEAGSPEEPLLAADAEDGLLILYTSGTTGLPKGAVISHRAIIARALVMMADWSIRRTDGSIAWSPLFHMAAADPALAALCHGAPVYVVDGFNAEMISNALSEIDVGWFVLMPGMIERMIEVRRRAPNAPRRVAVVGCMANLVPPAQIAEISGLLAAPFLNSFGSTETGIAPASGDKIPPGVQPVSFAKKQTSSCEIRLVDHGDREVAPGEVGEMTLRSTTLFSGYWNAPEASERDFRGGWFHMGDDFIRSADGTLQFIDRRKYLIKSGGENIYPAELECVLRESIRIREAVVVRQPDDRWGEVPVAFIVPQDERLTADEVLALLEGKIARYKLPKRVVFLRDEDLERNATGKIQRQPLEHRLVAEMKGEAGK</sequence>
<dbReference type="GO" id="GO:0006631">
    <property type="term" value="P:fatty acid metabolic process"/>
    <property type="evidence" value="ECO:0007669"/>
    <property type="project" value="TreeGrafter"/>
</dbReference>